<dbReference type="AlphaFoldDB" id="A0A926RYV0"/>
<proteinExistence type="predicted"/>
<evidence type="ECO:0000313" key="3">
    <source>
        <dbReference type="Proteomes" id="UP000661691"/>
    </source>
</evidence>
<sequence>MTVKKMSKLISAFVLSILVTFSVQGEVFAGSTSVFLSGSGPVYSSNVSPGDTSGKLYISNYTSLNVGFDLFDQNGNKVANGTVKDYGDREYNVTFHSGKSYYLRLRCQEPIWNNTKCRAKGIVEW</sequence>
<dbReference type="EMBL" id="JACXAH010000040">
    <property type="protein sequence ID" value="MBD1373846.1"/>
    <property type="molecule type" value="Genomic_DNA"/>
</dbReference>
<evidence type="ECO:0000256" key="1">
    <source>
        <dbReference type="SAM" id="SignalP"/>
    </source>
</evidence>
<evidence type="ECO:0000313" key="2">
    <source>
        <dbReference type="EMBL" id="MBD1373846.1"/>
    </source>
</evidence>
<gene>
    <name evidence="2" type="ORF">IC620_15990</name>
</gene>
<accession>A0A926RYV0</accession>
<name>A0A926RYV0_9BACL</name>
<feature type="chain" id="PRO_5039482447" evidence="1">
    <location>
        <begin position="26"/>
        <end position="125"/>
    </location>
</feature>
<protein>
    <submittedName>
        <fullName evidence="2">Uncharacterized protein</fullName>
    </submittedName>
</protein>
<feature type="signal peptide" evidence="1">
    <location>
        <begin position="1"/>
        <end position="25"/>
    </location>
</feature>
<keyword evidence="1" id="KW-0732">Signal</keyword>
<organism evidence="2 3">
    <name type="scientific">Polycladospora coralii</name>
    <dbReference type="NCBI Taxonomy" id="2771432"/>
    <lineage>
        <taxon>Bacteria</taxon>
        <taxon>Bacillati</taxon>
        <taxon>Bacillota</taxon>
        <taxon>Bacilli</taxon>
        <taxon>Bacillales</taxon>
        <taxon>Thermoactinomycetaceae</taxon>
        <taxon>Polycladospora</taxon>
    </lineage>
</organism>
<dbReference type="Proteomes" id="UP000661691">
    <property type="component" value="Unassembled WGS sequence"/>
</dbReference>
<dbReference type="RefSeq" id="WP_191142806.1">
    <property type="nucleotide sequence ID" value="NZ_JACXAH010000040.1"/>
</dbReference>
<reference evidence="2" key="1">
    <citation type="submission" date="2020-09" db="EMBL/GenBank/DDBJ databases">
        <title>A novel bacterium of genus Hazenella, isolated from South China Sea.</title>
        <authorList>
            <person name="Huang H."/>
            <person name="Mo K."/>
            <person name="Hu Y."/>
        </authorList>
    </citation>
    <scope>NUCLEOTIDE SEQUENCE</scope>
    <source>
        <strain evidence="2">IB182357</strain>
    </source>
</reference>
<comment type="caution">
    <text evidence="2">The sequence shown here is derived from an EMBL/GenBank/DDBJ whole genome shotgun (WGS) entry which is preliminary data.</text>
</comment>
<keyword evidence="3" id="KW-1185">Reference proteome</keyword>